<dbReference type="Pfam" id="PF13560">
    <property type="entry name" value="HTH_31"/>
    <property type="match status" value="1"/>
</dbReference>
<name>A0A1H4EAN8_9GAMM</name>
<dbReference type="EMBL" id="FNQS01000009">
    <property type="protein sequence ID" value="SEA81808.1"/>
    <property type="molecule type" value="Genomic_DNA"/>
</dbReference>
<keyword evidence="3" id="KW-1185">Reference proteome</keyword>
<reference evidence="2 3" key="1">
    <citation type="submission" date="2016-10" db="EMBL/GenBank/DDBJ databases">
        <authorList>
            <person name="de Groot N.N."/>
        </authorList>
    </citation>
    <scope>NUCLEOTIDE SEQUENCE [LARGE SCALE GENOMIC DNA]</scope>
    <source>
        <strain evidence="2 3">ATCC 29281</strain>
    </source>
</reference>
<evidence type="ECO:0000259" key="1">
    <source>
        <dbReference type="PROSITE" id="PS50943"/>
    </source>
</evidence>
<dbReference type="GO" id="GO:0003677">
    <property type="term" value="F:DNA binding"/>
    <property type="evidence" value="ECO:0007669"/>
    <property type="project" value="InterPro"/>
</dbReference>
<dbReference type="AlphaFoldDB" id="A0A1H4EAN8"/>
<evidence type="ECO:0000313" key="3">
    <source>
        <dbReference type="Proteomes" id="UP000187280"/>
    </source>
</evidence>
<accession>A0A1H4EAN8</accession>
<proteinExistence type="predicted"/>
<dbReference type="RefSeq" id="WP_164477202.1">
    <property type="nucleotide sequence ID" value="NZ_FNQS01000009.1"/>
</dbReference>
<dbReference type="InterPro" id="IPR010982">
    <property type="entry name" value="Lambda_DNA-bd_dom_sf"/>
</dbReference>
<dbReference type="Proteomes" id="UP000187280">
    <property type="component" value="Unassembled WGS sequence"/>
</dbReference>
<evidence type="ECO:0000313" key="2">
    <source>
        <dbReference type="EMBL" id="SEA81808.1"/>
    </source>
</evidence>
<protein>
    <submittedName>
        <fullName evidence="2">Helix-turn-helix domain-containing protein</fullName>
    </submittedName>
</protein>
<feature type="domain" description="HTH cro/C1-type" evidence="1">
    <location>
        <begin position="11"/>
        <end position="56"/>
    </location>
</feature>
<gene>
    <name evidence="2" type="ORF">SAMN02982996_02568</name>
</gene>
<dbReference type="Gene3D" id="1.10.260.40">
    <property type="entry name" value="lambda repressor-like DNA-binding domains"/>
    <property type="match status" value="1"/>
</dbReference>
<dbReference type="STRING" id="71657.SAMN02982996_02568"/>
<organism evidence="2 3">
    <name type="scientific">Lonsdalea quercina</name>
    <dbReference type="NCBI Taxonomy" id="71657"/>
    <lineage>
        <taxon>Bacteria</taxon>
        <taxon>Pseudomonadati</taxon>
        <taxon>Pseudomonadota</taxon>
        <taxon>Gammaproteobacteria</taxon>
        <taxon>Enterobacterales</taxon>
        <taxon>Pectobacteriaceae</taxon>
        <taxon>Lonsdalea</taxon>
    </lineage>
</organism>
<dbReference type="InterPro" id="IPR001387">
    <property type="entry name" value="Cro/C1-type_HTH"/>
</dbReference>
<dbReference type="SUPFAM" id="SSF47413">
    <property type="entry name" value="lambda repressor-like DNA-binding domains"/>
    <property type="match status" value="1"/>
</dbReference>
<sequence>MNFDSLCAQRLKSERSRLALKQDEAAARCGVSREMWSKYERGVAVPGGDVFAAFAQSGANVQFILTGEQGASSGTRADALDAELLANIVLKLEMLAKQAGRRWTSAELVLQSAKIYNFLIKEPAIDNDRIDSVLKLVINH</sequence>
<dbReference type="SMART" id="SM00530">
    <property type="entry name" value="HTH_XRE"/>
    <property type="match status" value="1"/>
</dbReference>
<dbReference type="PROSITE" id="PS50943">
    <property type="entry name" value="HTH_CROC1"/>
    <property type="match status" value="1"/>
</dbReference>
<dbReference type="CDD" id="cd00093">
    <property type="entry name" value="HTH_XRE"/>
    <property type="match status" value="1"/>
</dbReference>
<dbReference type="GeneID" id="97766232"/>